<evidence type="ECO:0000256" key="2">
    <source>
        <dbReference type="ARBA" id="ARBA00022475"/>
    </source>
</evidence>
<dbReference type="Gene3D" id="3.90.550.10">
    <property type="entry name" value="Spore Coat Polysaccharide Biosynthesis Protein SpsA, Chain A"/>
    <property type="match status" value="1"/>
</dbReference>
<dbReference type="GO" id="GO:0030213">
    <property type="term" value="P:hyaluronan biosynthetic process"/>
    <property type="evidence" value="ECO:0007669"/>
    <property type="project" value="TreeGrafter"/>
</dbReference>
<dbReference type="GO" id="GO:0085029">
    <property type="term" value="P:extracellular matrix assembly"/>
    <property type="evidence" value="ECO:0007669"/>
    <property type="project" value="TreeGrafter"/>
</dbReference>
<sequence>MTPWLFFFFLIYIVAVIKFVTIKEIDNNILFASYSLAVSFYIISRFALAYFYTPKPIVASDYEPTVSFAVPSKNEGANICETILRMALSEYPRDKFDIIAINDGSTDNTLIEMYEAKKIAAGFGVTVDVVDWKENRGKREGMAECVRWSNKELIFFVDSDSFVQNNALREIVKYFSHPKVGAVAGHAYVTNANKNVLTKMQAVRYYVAFKAYKAAEALFGAVTCCSGCCSAYRKSAVMPFLEKWVKQRFLGVQCTYGDDRSLTNYTLYYGYDCIFAPEVIAHTIVPDTFKIFMRQQFRWKKSWVRESLLAAVFMWRKNIIMSFSFYLGVILPLLAPIIVARALIWYPLMAGKFPTDYILGLLLMAVIYGLYYYIHTSDRKWVYGVVFATFYTLVLIWQLPYAILNLRDASWGTR</sequence>
<dbReference type="GO" id="GO:0050501">
    <property type="term" value="F:hyaluronan synthase activity"/>
    <property type="evidence" value="ECO:0007669"/>
    <property type="project" value="TreeGrafter"/>
</dbReference>
<dbReference type="CDD" id="cd06423">
    <property type="entry name" value="CESA_like"/>
    <property type="match status" value="1"/>
</dbReference>
<feature type="transmembrane region" description="Helical" evidence="6">
    <location>
        <begin position="29"/>
        <end position="52"/>
    </location>
</feature>
<dbReference type="PANTHER" id="PTHR22913">
    <property type="entry name" value="HYALURONAN SYNTHASE"/>
    <property type="match status" value="1"/>
</dbReference>
<evidence type="ECO:0000256" key="5">
    <source>
        <dbReference type="ARBA" id="ARBA00023136"/>
    </source>
</evidence>
<keyword evidence="5 6" id="KW-0472">Membrane</keyword>
<feature type="transmembrane region" description="Helical" evidence="6">
    <location>
        <begin position="323"/>
        <end position="345"/>
    </location>
</feature>
<reference evidence="7 8" key="1">
    <citation type="journal article" date="2016" name="Nat. Commun.">
        <title>Thousands of microbial genomes shed light on interconnected biogeochemical processes in an aquifer system.</title>
        <authorList>
            <person name="Anantharaman K."/>
            <person name="Brown C.T."/>
            <person name="Hug L.A."/>
            <person name="Sharon I."/>
            <person name="Castelle C.J."/>
            <person name="Probst A.J."/>
            <person name="Thomas B.C."/>
            <person name="Singh A."/>
            <person name="Wilkins M.J."/>
            <person name="Karaoz U."/>
            <person name="Brodie E.L."/>
            <person name="Williams K.H."/>
            <person name="Hubbard S.S."/>
            <person name="Banfield J.F."/>
        </authorList>
    </citation>
    <scope>NUCLEOTIDE SEQUENCE [LARGE SCALE GENOMIC DNA]</scope>
</reference>
<dbReference type="Proteomes" id="UP000177943">
    <property type="component" value="Unassembled WGS sequence"/>
</dbReference>
<evidence type="ECO:0000313" key="8">
    <source>
        <dbReference type="Proteomes" id="UP000177943"/>
    </source>
</evidence>
<evidence type="ECO:0000256" key="4">
    <source>
        <dbReference type="ARBA" id="ARBA00022679"/>
    </source>
</evidence>
<dbReference type="SUPFAM" id="SSF53448">
    <property type="entry name" value="Nucleotide-diphospho-sugar transferases"/>
    <property type="match status" value="1"/>
</dbReference>
<feature type="transmembrane region" description="Helical" evidence="6">
    <location>
        <begin position="357"/>
        <end position="374"/>
    </location>
</feature>
<protein>
    <recommendedName>
        <fullName evidence="9">Glycosyltransferase 2-like domain-containing protein</fullName>
    </recommendedName>
</protein>
<keyword evidence="3" id="KW-0328">Glycosyltransferase</keyword>
<evidence type="ECO:0000256" key="3">
    <source>
        <dbReference type="ARBA" id="ARBA00022676"/>
    </source>
</evidence>
<dbReference type="PANTHER" id="PTHR22913:SF12">
    <property type="entry name" value="MANNURONAN SYNTHASE"/>
    <property type="match status" value="1"/>
</dbReference>
<name>A0A1G2MSR8_9BACT</name>
<feature type="transmembrane region" description="Helical" evidence="6">
    <location>
        <begin position="381"/>
        <end position="404"/>
    </location>
</feature>
<dbReference type="Pfam" id="PF13641">
    <property type="entry name" value="Glyco_tranf_2_3"/>
    <property type="match status" value="1"/>
</dbReference>
<gene>
    <name evidence="7" type="ORF">A3D56_00720</name>
</gene>
<keyword evidence="6" id="KW-1133">Transmembrane helix</keyword>
<keyword evidence="6" id="KW-0812">Transmembrane</keyword>
<evidence type="ECO:0000256" key="1">
    <source>
        <dbReference type="ARBA" id="ARBA00004236"/>
    </source>
</evidence>
<evidence type="ECO:0008006" key="9">
    <source>
        <dbReference type="Google" id="ProtNLM"/>
    </source>
</evidence>
<comment type="subcellular location">
    <subcellularLocation>
        <location evidence="1">Cell membrane</location>
    </subcellularLocation>
</comment>
<dbReference type="EMBL" id="MHRP01000024">
    <property type="protein sequence ID" value="OHA26940.1"/>
    <property type="molecule type" value="Genomic_DNA"/>
</dbReference>
<dbReference type="InterPro" id="IPR029044">
    <property type="entry name" value="Nucleotide-diphossugar_trans"/>
</dbReference>
<keyword evidence="4" id="KW-0808">Transferase</keyword>
<keyword evidence="2" id="KW-1003">Cell membrane</keyword>
<evidence type="ECO:0000313" key="7">
    <source>
        <dbReference type="EMBL" id="OHA26940.1"/>
    </source>
</evidence>
<evidence type="ECO:0000256" key="6">
    <source>
        <dbReference type="SAM" id="Phobius"/>
    </source>
</evidence>
<organism evidence="7 8">
    <name type="scientific">Candidatus Taylorbacteria bacterium RIFCSPHIGHO2_02_FULL_45_35</name>
    <dbReference type="NCBI Taxonomy" id="1802311"/>
    <lineage>
        <taxon>Bacteria</taxon>
        <taxon>Candidatus Tayloriibacteriota</taxon>
    </lineage>
</organism>
<proteinExistence type="predicted"/>
<dbReference type="AlphaFoldDB" id="A0A1G2MSR8"/>
<accession>A0A1G2MSR8</accession>
<dbReference type="GO" id="GO:0005886">
    <property type="term" value="C:plasma membrane"/>
    <property type="evidence" value="ECO:0007669"/>
    <property type="project" value="UniProtKB-SubCell"/>
</dbReference>
<comment type="caution">
    <text evidence="7">The sequence shown here is derived from an EMBL/GenBank/DDBJ whole genome shotgun (WGS) entry which is preliminary data.</text>
</comment>